<gene>
    <name evidence="1" type="ORF">CQZ99_27295</name>
</gene>
<reference evidence="1 2" key="1">
    <citation type="submission" date="2017-09" db="EMBL/GenBank/DDBJ databases">
        <title>Genomic, metabolic, and phenotypic characteristics of bacterial isolates from the natural microbiome of the model nematode Caenorhabditis elegans.</title>
        <authorList>
            <person name="Zimmermann J."/>
            <person name="Obeng N."/>
            <person name="Yang W."/>
            <person name="Obeng O."/>
            <person name="Kissoyan K."/>
            <person name="Pees B."/>
            <person name="Dirksen P."/>
            <person name="Hoppner M."/>
            <person name="Franke A."/>
            <person name="Rosenstiel P."/>
            <person name="Leippe M."/>
            <person name="Dierking K."/>
            <person name="Kaleta C."/>
            <person name="Schulenburg H."/>
        </authorList>
    </citation>
    <scope>NUCLEOTIDE SEQUENCE [LARGE SCALE GENOMIC DNA]</scope>
    <source>
        <strain evidence="1 2">MYb117</strain>
    </source>
</reference>
<name>A0A2S9E643_9PSED</name>
<keyword evidence="2" id="KW-1185">Reference proteome</keyword>
<dbReference type="EMBL" id="PCQL01000053">
    <property type="protein sequence ID" value="PRC10248.1"/>
    <property type="molecule type" value="Genomic_DNA"/>
</dbReference>
<comment type="caution">
    <text evidence="1">The sequence shown here is derived from an EMBL/GenBank/DDBJ whole genome shotgun (WGS) entry which is preliminary data.</text>
</comment>
<dbReference type="RefSeq" id="WP_105699847.1">
    <property type="nucleotide sequence ID" value="NZ_CP159260.1"/>
</dbReference>
<dbReference type="AlphaFoldDB" id="A0A2S9E643"/>
<proteinExistence type="predicted"/>
<sequence length="107" mass="11069">MAVCQSTHVSADPLLSGASPLPQVNSVGSENSHKAFRLLLGTSLANPFTLHPDLNTETLLTDASQDLASLNDIAAPPTFESPGSVIPGSAPNCSALLNIEKTPLHRA</sequence>
<accession>A0A2S9E643</accession>
<protein>
    <submittedName>
        <fullName evidence="1">Uncharacterized protein</fullName>
    </submittedName>
</protein>
<evidence type="ECO:0000313" key="1">
    <source>
        <dbReference type="EMBL" id="PRC10248.1"/>
    </source>
</evidence>
<organism evidence="1 2">
    <name type="scientific">Pseudomonas poae</name>
    <dbReference type="NCBI Taxonomy" id="200451"/>
    <lineage>
        <taxon>Bacteria</taxon>
        <taxon>Pseudomonadati</taxon>
        <taxon>Pseudomonadota</taxon>
        <taxon>Gammaproteobacteria</taxon>
        <taxon>Pseudomonadales</taxon>
        <taxon>Pseudomonadaceae</taxon>
        <taxon>Pseudomonas</taxon>
    </lineage>
</organism>
<dbReference type="Proteomes" id="UP000238045">
    <property type="component" value="Unassembled WGS sequence"/>
</dbReference>
<evidence type="ECO:0000313" key="2">
    <source>
        <dbReference type="Proteomes" id="UP000238045"/>
    </source>
</evidence>